<reference evidence="2" key="1">
    <citation type="submission" date="2020-10" db="EMBL/GenBank/DDBJ databases">
        <authorList>
            <person name="Gilroy R."/>
        </authorList>
    </citation>
    <scope>NUCLEOTIDE SEQUENCE</scope>
    <source>
        <strain evidence="2">1063</strain>
    </source>
</reference>
<dbReference type="EMBL" id="DVMN01000026">
    <property type="protein sequence ID" value="HIU20899.1"/>
    <property type="molecule type" value="Genomic_DNA"/>
</dbReference>
<protein>
    <submittedName>
        <fullName evidence="2">Aminoglycoside phosphotransferase family protein</fullName>
    </submittedName>
</protein>
<comment type="caution">
    <text evidence="2">The sequence shown here is derived from an EMBL/GenBank/DDBJ whole genome shotgun (WGS) entry which is preliminary data.</text>
</comment>
<dbReference type="InterPro" id="IPR011009">
    <property type="entry name" value="Kinase-like_dom_sf"/>
</dbReference>
<dbReference type="InterPro" id="IPR002575">
    <property type="entry name" value="Aminoglycoside_PTrfase"/>
</dbReference>
<dbReference type="Gene3D" id="3.90.1200.10">
    <property type="match status" value="1"/>
</dbReference>
<evidence type="ECO:0000313" key="3">
    <source>
        <dbReference type="Proteomes" id="UP000824088"/>
    </source>
</evidence>
<proteinExistence type="predicted"/>
<dbReference type="Proteomes" id="UP000824088">
    <property type="component" value="Unassembled WGS sequence"/>
</dbReference>
<sequence length="366" mass="40637">MNAYDAASRFLFDGRITDVSPYGNGHINDTYAVSCERDDGKVRYILQRLNANVFPDRAGLMRNMIAVTDFLRGKVEEDGGDPERECLRLIPDKDGERYYTSPEGEVWRATQFIENTDAYLVADDDGMFRDAGRAFGKFVARLADFDAGSLFEVIPDFHNTVKRFAAFERALAEDVKGRAASAAAETEFVLARKEGCSVIVDALASGVIPTRVTHNDTKLNNVLIDVVTKRAVCVIDLDTVMPGSMLYDFGDGVRAGCSTAKEDEPDLDKVDFDLGLFRAFADGFLCGMEGSVTERERQLMPAAARLMTFECGMRFLTDYLSGDTYFKTAYPEHNLVRARTQFRLVRRMEELAAEMAAAVAASVGKR</sequence>
<dbReference type="InterPro" id="IPR050249">
    <property type="entry name" value="Pseudomonas-type_ThrB"/>
</dbReference>
<dbReference type="PANTHER" id="PTHR21064">
    <property type="entry name" value="AMINOGLYCOSIDE PHOSPHOTRANSFERASE DOMAIN-CONTAINING PROTEIN-RELATED"/>
    <property type="match status" value="1"/>
</dbReference>
<reference evidence="2" key="2">
    <citation type="journal article" date="2021" name="PeerJ">
        <title>Extensive microbial diversity within the chicken gut microbiome revealed by metagenomics and culture.</title>
        <authorList>
            <person name="Gilroy R."/>
            <person name="Ravi A."/>
            <person name="Getino M."/>
            <person name="Pursley I."/>
            <person name="Horton D.L."/>
            <person name="Alikhan N.F."/>
            <person name="Baker D."/>
            <person name="Gharbi K."/>
            <person name="Hall N."/>
            <person name="Watson M."/>
            <person name="Adriaenssens E.M."/>
            <person name="Foster-Nyarko E."/>
            <person name="Jarju S."/>
            <person name="Secka A."/>
            <person name="Antonio M."/>
            <person name="Oren A."/>
            <person name="Chaudhuri R.R."/>
            <person name="La Ragione R."/>
            <person name="Hildebrand F."/>
            <person name="Pallen M.J."/>
        </authorList>
    </citation>
    <scope>NUCLEOTIDE SEQUENCE</scope>
    <source>
        <strain evidence="2">1063</strain>
    </source>
</reference>
<dbReference type="Pfam" id="PF01636">
    <property type="entry name" value="APH"/>
    <property type="match status" value="1"/>
</dbReference>
<evidence type="ECO:0000313" key="2">
    <source>
        <dbReference type="EMBL" id="HIU20899.1"/>
    </source>
</evidence>
<dbReference type="PANTHER" id="PTHR21064:SF5">
    <property type="entry name" value="SLR1880 PROTEIN"/>
    <property type="match status" value="1"/>
</dbReference>
<dbReference type="AlphaFoldDB" id="A0A9D1HR01"/>
<feature type="domain" description="Aminoglycoside phosphotransferase" evidence="1">
    <location>
        <begin position="19"/>
        <end position="260"/>
    </location>
</feature>
<dbReference type="SUPFAM" id="SSF56112">
    <property type="entry name" value="Protein kinase-like (PK-like)"/>
    <property type="match status" value="1"/>
</dbReference>
<evidence type="ECO:0000259" key="1">
    <source>
        <dbReference type="Pfam" id="PF01636"/>
    </source>
</evidence>
<name>A0A9D1HR01_9FIRM</name>
<gene>
    <name evidence="2" type="ORF">IAD51_01475</name>
</gene>
<accession>A0A9D1HR01</accession>
<organism evidence="2 3">
    <name type="scientific">Candidatus Limadaptatus stercorigallinarum</name>
    <dbReference type="NCBI Taxonomy" id="2840845"/>
    <lineage>
        <taxon>Bacteria</taxon>
        <taxon>Bacillati</taxon>
        <taxon>Bacillota</taxon>
        <taxon>Clostridia</taxon>
        <taxon>Eubacteriales</taxon>
        <taxon>Candidatus Limadaptatus</taxon>
    </lineage>
</organism>